<dbReference type="PANTHER" id="PTHR43135">
    <property type="entry name" value="ALPHA-D-RIBOSE 1-METHYLPHOSPHONATE 5-TRIPHOSPHATE DIPHOSPHATASE"/>
    <property type="match status" value="1"/>
</dbReference>
<dbReference type="Gene3D" id="2.30.40.10">
    <property type="entry name" value="Urease, subunit C, domain 1"/>
    <property type="match status" value="1"/>
</dbReference>
<evidence type="ECO:0000313" key="3">
    <source>
        <dbReference type="EMBL" id="KYG85774.1"/>
    </source>
</evidence>
<organism evidence="3 4">
    <name type="scientific">Roseivirga seohaensis</name>
    <dbReference type="NCBI Taxonomy" id="1914963"/>
    <lineage>
        <taxon>Bacteria</taxon>
        <taxon>Pseudomonadati</taxon>
        <taxon>Bacteroidota</taxon>
        <taxon>Cytophagia</taxon>
        <taxon>Cytophagales</taxon>
        <taxon>Roseivirgaceae</taxon>
        <taxon>Roseivirga</taxon>
    </lineage>
</organism>
<feature type="chain" id="PRO_5007575567" evidence="1">
    <location>
        <begin position="21"/>
        <end position="472"/>
    </location>
</feature>
<dbReference type="PROSITE" id="PS51257">
    <property type="entry name" value="PROKAR_LIPOPROTEIN"/>
    <property type="match status" value="1"/>
</dbReference>
<proteinExistence type="predicted"/>
<gene>
    <name evidence="3" type="ORF">AWW67_00605</name>
</gene>
<comment type="caution">
    <text evidence="3">The sequence shown here is derived from an EMBL/GenBank/DDBJ whole genome shotgun (WGS) entry which is preliminary data.</text>
</comment>
<dbReference type="EMBL" id="LRPB01000001">
    <property type="protein sequence ID" value="KYG85774.1"/>
    <property type="molecule type" value="Genomic_DNA"/>
</dbReference>
<dbReference type="AlphaFoldDB" id="A0A150Y4E4"/>
<dbReference type="SUPFAM" id="SSF51556">
    <property type="entry name" value="Metallo-dependent hydrolases"/>
    <property type="match status" value="1"/>
</dbReference>
<dbReference type="SUPFAM" id="SSF51338">
    <property type="entry name" value="Composite domain of metallo-dependent hydrolases"/>
    <property type="match status" value="1"/>
</dbReference>
<dbReference type="InterPro" id="IPR011059">
    <property type="entry name" value="Metal-dep_hydrolase_composite"/>
</dbReference>
<dbReference type="Pfam" id="PF01979">
    <property type="entry name" value="Amidohydro_1"/>
    <property type="match status" value="1"/>
</dbReference>
<dbReference type="Proteomes" id="UP000075663">
    <property type="component" value="Unassembled WGS sequence"/>
</dbReference>
<dbReference type="InterPro" id="IPR032466">
    <property type="entry name" value="Metal_Hydrolase"/>
</dbReference>
<dbReference type="Gene3D" id="3.20.20.140">
    <property type="entry name" value="Metal-dependent hydrolases"/>
    <property type="match status" value="1"/>
</dbReference>
<evidence type="ECO:0000256" key="1">
    <source>
        <dbReference type="SAM" id="SignalP"/>
    </source>
</evidence>
<dbReference type="PANTHER" id="PTHR43135:SF3">
    <property type="entry name" value="ALPHA-D-RIBOSE 1-METHYLPHOSPHONATE 5-TRIPHOSPHATE DIPHOSPHATASE"/>
    <property type="match status" value="1"/>
</dbReference>
<protein>
    <submittedName>
        <fullName evidence="3">Amidohydrolase</fullName>
    </submittedName>
</protein>
<reference evidence="3 4" key="1">
    <citation type="submission" date="2016-01" db="EMBL/GenBank/DDBJ databases">
        <title>Genome sequencing of Roseivirga seohaensis SW-152.</title>
        <authorList>
            <person name="Selvaratnam C."/>
            <person name="Thevarajoo S."/>
            <person name="Goh K.M."/>
            <person name="Ee R."/>
            <person name="Chan K.-G."/>
            <person name="Chong C.S."/>
        </authorList>
    </citation>
    <scope>NUCLEOTIDE SEQUENCE [LARGE SCALE GENOMIC DNA]</scope>
    <source>
        <strain evidence="3 4">SW-152</strain>
    </source>
</reference>
<accession>A0A150Y4E4</accession>
<name>A0A150Y4E4_9BACT</name>
<feature type="signal peptide" evidence="1">
    <location>
        <begin position="1"/>
        <end position="20"/>
    </location>
</feature>
<dbReference type="RefSeq" id="WP_062299482.1">
    <property type="nucleotide sequence ID" value="NZ_LRPB01000001.1"/>
</dbReference>
<dbReference type="GO" id="GO:0016810">
    <property type="term" value="F:hydrolase activity, acting on carbon-nitrogen (but not peptide) bonds"/>
    <property type="evidence" value="ECO:0007669"/>
    <property type="project" value="InterPro"/>
</dbReference>
<feature type="domain" description="Amidohydrolase-related" evidence="2">
    <location>
        <begin position="78"/>
        <end position="443"/>
    </location>
</feature>
<evidence type="ECO:0000313" key="4">
    <source>
        <dbReference type="Proteomes" id="UP000075663"/>
    </source>
</evidence>
<dbReference type="InterPro" id="IPR051781">
    <property type="entry name" value="Metallo-dep_Hydrolase"/>
</dbReference>
<keyword evidence="1" id="KW-0732">Signal</keyword>
<dbReference type="STRING" id="1914963.AWW67_00605"/>
<dbReference type="InterPro" id="IPR006680">
    <property type="entry name" value="Amidohydro-rel"/>
</dbReference>
<evidence type="ECO:0000259" key="2">
    <source>
        <dbReference type="Pfam" id="PF01979"/>
    </source>
</evidence>
<sequence length="472" mass="52018">MKKLSLLLLIVFLFSCSTSEKTKLDILIDHANVVDVKTGQLMPDQQIGIRNDTIIFVREAGSNNDYTAAKTIDATGKFVTPGLWDMHVHFRGGEELIEENKNLLPLFIANGVTGVREAGGDMTAEIFKWREEIKSGELNGPVIFTSGPKLDGPRATWAGSIPVTTKEEVIQAVDSLENMGVDFIKIYDSTISKEAYIWIIEEAKRRGITTSGHMPFTVMLEDAVNAGLGSVEHLYYILKGASTEEKEITQDVIDGKAGFWGSMDKLIATYDEAQVQTVFEMLKTNNTYVVPTKHIGNTLSYLDRDNHENDEYLNYVGDGIIKTYQGRIRSAMRANEKAVAERHELNSTFEKLIPKMQAAGVSLLAGSDSGASNSYVYQGISLHQELAALVAAGLTPAEALRTATINGAKFMKMENFYGSVETGKSSDLLILNANPLEDITNTQAINTLVLGRKVFSEQDLKGMLEQLRKTNK</sequence>